<keyword evidence="2" id="KW-1185">Reference proteome</keyword>
<dbReference type="Proteomes" id="UP000696573">
    <property type="component" value="Unassembled WGS sequence"/>
</dbReference>
<comment type="caution">
    <text evidence="1">The sequence shown here is derived from an EMBL/GenBank/DDBJ whole genome shotgun (WGS) entry which is preliminary data.</text>
</comment>
<dbReference type="OrthoDB" id="4960102at2759"/>
<evidence type="ECO:0000313" key="1">
    <source>
        <dbReference type="EMBL" id="CAH0033256.1"/>
    </source>
</evidence>
<organism evidence="1 2">
    <name type="scientific">Clonostachys rhizophaga</name>
    <dbReference type="NCBI Taxonomy" id="160324"/>
    <lineage>
        <taxon>Eukaryota</taxon>
        <taxon>Fungi</taxon>
        <taxon>Dikarya</taxon>
        <taxon>Ascomycota</taxon>
        <taxon>Pezizomycotina</taxon>
        <taxon>Sordariomycetes</taxon>
        <taxon>Hypocreomycetidae</taxon>
        <taxon>Hypocreales</taxon>
        <taxon>Bionectriaceae</taxon>
        <taxon>Clonostachys</taxon>
    </lineage>
</organism>
<protein>
    <submittedName>
        <fullName evidence="1">Uncharacterized protein</fullName>
    </submittedName>
</protein>
<evidence type="ECO:0000313" key="2">
    <source>
        <dbReference type="Proteomes" id="UP000696573"/>
    </source>
</evidence>
<sequence>MFGEVEEVNELEYQSYLAQQKSLVRKLDCTLMPTVFLMYLFNYLDRNNISQAKLDTLRKL</sequence>
<proteinExistence type="predicted"/>
<name>A0A9N9VYT5_9HYPO</name>
<dbReference type="AlphaFoldDB" id="A0A9N9VYT5"/>
<gene>
    <name evidence="1" type="ORF">CRHIZ90672A_00008617</name>
</gene>
<reference evidence="1" key="1">
    <citation type="submission" date="2021-10" db="EMBL/GenBank/DDBJ databases">
        <authorList>
            <person name="Piombo E."/>
        </authorList>
    </citation>
    <scope>NUCLEOTIDE SEQUENCE</scope>
</reference>
<accession>A0A9N9VYT5</accession>
<dbReference type="EMBL" id="CABFNQ020000747">
    <property type="protein sequence ID" value="CAH0033256.1"/>
    <property type="molecule type" value="Genomic_DNA"/>
</dbReference>